<keyword evidence="5" id="KW-1185">Reference proteome</keyword>
<protein>
    <recommendedName>
        <fullName evidence="3">Secretion system C-terminal sorting domain-containing protein</fullName>
    </recommendedName>
</protein>
<accession>A0A2S1LRQ9</accession>
<dbReference type="AlphaFoldDB" id="A0A2S1LRQ9"/>
<feature type="signal peptide" evidence="2">
    <location>
        <begin position="1"/>
        <end position="20"/>
    </location>
</feature>
<reference evidence="4 5" key="1">
    <citation type="submission" date="2017-04" db="EMBL/GenBank/DDBJ databases">
        <title>Complete genome sequence of Flavobacterium kingsejong AJ004.</title>
        <authorList>
            <person name="Lee P.C."/>
        </authorList>
    </citation>
    <scope>NUCLEOTIDE SEQUENCE [LARGE SCALE GENOMIC DNA]</scope>
    <source>
        <strain evidence="4 5">AJ004</strain>
    </source>
</reference>
<dbReference type="KEGG" id="fki:FK004_14850"/>
<dbReference type="RefSeq" id="WP_108737938.1">
    <property type="nucleotide sequence ID" value="NZ_CP020919.1"/>
</dbReference>
<keyword evidence="1 2" id="KW-0732">Signal</keyword>
<dbReference type="InterPro" id="IPR026444">
    <property type="entry name" value="Secre_tail"/>
</dbReference>
<dbReference type="NCBIfam" id="TIGR04183">
    <property type="entry name" value="Por_Secre_tail"/>
    <property type="match status" value="1"/>
</dbReference>
<gene>
    <name evidence="4" type="ORF">FK004_14850</name>
</gene>
<evidence type="ECO:0000256" key="2">
    <source>
        <dbReference type="SAM" id="SignalP"/>
    </source>
</evidence>
<name>A0A2S1LRQ9_9FLAO</name>
<feature type="chain" id="PRO_5015738924" description="Secretion system C-terminal sorting domain-containing protein" evidence="2">
    <location>
        <begin position="21"/>
        <end position="357"/>
    </location>
</feature>
<dbReference type="Proteomes" id="UP000244677">
    <property type="component" value="Chromosome"/>
</dbReference>
<dbReference type="OrthoDB" id="1288696at2"/>
<evidence type="ECO:0000313" key="4">
    <source>
        <dbReference type="EMBL" id="AWG26414.1"/>
    </source>
</evidence>
<evidence type="ECO:0000313" key="5">
    <source>
        <dbReference type="Proteomes" id="UP000244677"/>
    </source>
</evidence>
<organism evidence="4 5">
    <name type="scientific">Flavobacterium kingsejongi</name>
    <dbReference type="NCBI Taxonomy" id="1678728"/>
    <lineage>
        <taxon>Bacteria</taxon>
        <taxon>Pseudomonadati</taxon>
        <taxon>Bacteroidota</taxon>
        <taxon>Flavobacteriia</taxon>
        <taxon>Flavobacteriales</taxon>
        <taxon>Flavobacteriaceae</taxon>
        <taxon>Flavobacterium</taxon>
    </lineage>
</organism>
<dbReference type="EMBL" id="CP020919">
    <property type="protein sequence ID" value="AWG26414.1"/>
    <property type="molecule type" value="Genomic_DNA"/>
</dbReference>
<sequence length="357" mass="37126">MKKTLLLAGLLMGSLFTVNAQTLSYDFNALNVGNVGTDITGATAGQGGWYTNPTNGTAPTTTTNASNASFQIVANAAPHGNVLQMTGPNGNLGGNFMWQNGGATWWAARSSGNNIIEVEYDFYTGAATTSLNTMRLAIYDETYNKVLAGISVAMNTRIVSGLAYYTSGPNSGNYTFGLGANASSPIVLAANTWVRLSFSYNYTTGAVKFKGPGFNGGIAGTAPTTVPYELDIAALSGSLYTGTNITTPNTIAGVGLVDNITVKATNVDSLLGTEKFAPVSEFIIAPNPVSDVLTISNSNNALIDAIQITDLNGRVVKSIKVNSAANTQVNVSDLSAGVYMMNVSSDQGSTVKKIIKK</sequence>
<feature type="domain" description="Secretion system C-terminal sorting" evidence="3">
    <location>
        <begin position="285"/>
        <end position="355"/>
    </location>
</feature>
<proteinExistence type="predicted"/>
<evidence type="ECO:0000256" key="1">
    <source>
        <dbReference type="ARBA" id="ARBA00022729"/>
    </source>
</evidence>
<dbReference type="Pfam" id="PF18962">
    <property type="entry name" value="Por_Secre_tail"/>
    <property type="match status" value="1"/>
</dbReference>
<evidence type="ECO:0000259" key="3">
    <source>
        <dbReference type="Pfam" id="PF18962"/>
    </source>
</evidence>